<evidence type="ECO:0000313" key="7">
    <source>
        <dbReference type="Proteomes" id="UP001279734"/>
    </source>
</evidence>
<evidence type="ECO:0000313" key="6">
    <source>
        <dbReference type="EMBL" id="GMH20467.1"/>
    </source>
</evidence>
<dbReference type="Proteomes" id="UP001279734">
    <property type="component" value="Unassembled WGS sequence"/>
</dbReference>
<dbReference type="InterPro" id="IPR007867">
    <property type="entry name" value="GMC_OxRtase_C"/>
</dbReference>
<keyword evidence="3" id="KW-0274">FAD</keyword>
<evidence type="ECO:0000256" key="3">
    <source>
        <dbReference type="ARBA" id="ARBA00022827"/>
    </source>
</evidence>
<dbReference type="AlphaFoldDB" id="A0AAD3T0P4"/>
<dbReference type="EMBL" id="BSYO01000022">
    <property type="protein sequence ID" value="GMH20467.1"/>
    <property type="molecule type" value="Genomic_DNA"/>
</dbReference>
<proteinExistence type="inferred from homology"/>
<evidence type="ECO:0000256" key="4">
    <source>
        <dbReference type="ARBA" id="ARBA00023002"/>
    </source>
</evidence>
<dbReference type="PANTHER" id="PTHR46056:SF12">
    <property type="entry name" value="LONG-CHAIN-ALCOHOL OXIDASE"/>
    <property type="match status" value="1"/>
</dbReference>
<comment type="similarity">
    <text evidence="1">Belongs to the GMC oxidoreductase family.</text>
</comment>
<accession>A0AAD3T0P4</accession>
<sequence>MEKYARTTILFPNIRDQSSREVKKEGQIKYWLNDIDRENLVIGLRQSLMILIAAGAAEVGTSRSDGQRMKCEGIKKEELEEFLGTVTAPGGALSRGEQWAIYVSAHRMGSCRMGATEEDGAVDESGITESTAYCN</sequence>
<evidence type="ECO:0000259" key="5">
    <source>
        <dbReference type="Pfam" id="PF05199"/>
    </source>
</evidence>
<dbReference type="GO" id="GO:0016614">
    <property type="term" value="F:oxidoreductase activity, acting on CH-OH group of donors"/>
    <property type="evidence" value="ECO:0007669"/>
    <property type="project" value="InterPro"/>
</dbReference>
<comment type="caution">
    <text evidence="6">The sequence shown here is derived from an EMBL/GenBank/DDBJ whole genome shotgun (WGS) entry which is preliminary data.</text>
</comment>
<feature type="domain" description="Glucose-methanol-choline oxidoreductase C-terminal" evidence="5">
    <location>
        <begin position="27"/>
        <end position="126"/>
    </location>
</feature>
<protein>
    <recommendedName>
        <fullName evidence="5">Glucose-methanol-choline oxidoreductase C-terminal domain-containing protein</fullName>
    </recommendedName>
</protein>
<evidence type="ECO:0000256" key="2">
    <source>
        <dbReference type="ARBA" id="ARBA00022630"/>
    </source>
</evidence>
<name>A0AAD3T0P4_NEPGR</name>
<keyword evidence="7" id="KW-1185">Reference proteome</keyword>
<dbReference type="PANTHER" id="PTHR46056">
    <property type="entry name" value="LONG-CHAIN-ALCOHOL OXIDASE"/>
    <property type="match status" value="1"/>
</dbReference>
<evidence type="ECO:0000256" key="1">
    <source>
        <dbReference type="ARBA" id="ARBA00010790"/>
    </source>
</evidence>
<dbReference type="Pfam" id="PF05199">
    <property type="entry name" value="GMC_oxred_C"/>
    <property type="match status" value="1"/>
</dbReference>
<organism evidence="6 7">
    <name type="scientific">Nepenthes gracilis</name>
    <name type="common">Slender pitcher plant</name>
    <dbReference type="NCBI Taxonomy" id="150966"/>
    <lineage>
        <taxon>Eukaryota</taxon>
        <taxon>Viridiplantae</taxon>
        <taxon>Streptophyta</taxon>
        <taxon>Embryophyta</taxon>
        <taxon>Tracheophyta</taxon>
        <taxon>Spermatophyta</taxon>
        <taxon>Magnoliopsida</taxon>
        <taxon>eudicotyledons</taxon>
        <taxon>Gunneridae</taxon>
        <taxon>Pentapetalae</taxon>
        <taxon>Caryophyllales</taxon>
        <taxon>Nepenthaceae</taxon>
        <taxon>Nepenthes</taxon>
    </lineage>
</organism>
<keyword evidence="2" id="KW-0285">Flavoprotein</keyword>
<gene>
    <name evidence="6" type="ORF">Nepgr_022308</name>
</gene>
<reference evidence="6" key="1">
    <citation type="submission" date="2023-05" db="EMBL/GenBank/DDBJ databases">
        <title>Nepenthes gracilis genome sequencing.</title>
        <authorList>
            <person name="Fukushima K."/>
        </authorList>
    </citation>
    <scope>NUCLEOTIDE SEQUENCE</scope>
    <source>
        <strain evidence="6">SING2019-196</strain>
    </source>
</reference>
<keyword evidence="4" id="KW-0560">Oxidoreductase</keyword>